<dbReference type="Pfam" id="PF14269">
    <property type="entry name" value="Arylsulfotran_2"/>
    <property type="match status" value="1"/>
</dbReference>
<feature type="transmembrane region" description="Helical" evidence="1">
    <location>
        <begin position="544"/>
        <end position="565"/>
    </location>
</feature>
<dbReference type="PANTHER" id="PTHR35340:SF5">
    <property type="entry name" value="ASST-DOMAIN-CONTAINING PROTEIN"/>
    <property type="match status" value="1"/>
</dbReference>
<keyword evidence="1" id="KW-1133">Transmembrane helix</keyword>
<proteinExistence type="predicted"/>
<dbReference type="PANTHER" id="PTHR35340">
    <property type="entry name" value="PQQ ENZYME REPEAT PROTEIN-RELATED"/>
    <property type="match status" value="1"/>
</dbReference>
<name>A0AAD6MWE8_9EURO</name>
<evidence type="ECO:0000256" key="1">
    <source>
        <dbReference type="SAM" id="Phobius"/>
    </source>
</evidence>
<feature type="transmembrane region" description="Helical" evidence="1">
    <location>
        <begin position="31"/>
        <end position="49"/>
    </location>
</feature>
<reference evidence="2" key="1">
    <citation type="journal article" date="2023" name="IMA Fungus">
        <title>Comparative genomic study of the Penicillium genus elucidates a diverse pangenome and 15 lateral gene transfer events.</title>
        <authorList>
            <person name="Petersen C."/>
            <person name="Sorensen T."/>
            <person name="Nielsen M.R."/>
            <person name="Sondergaard T.E."/>
            <person name="Sorensen J.L."/>
            <person name="Fitzpatrick D.A."/>
            <person name="Frisvad J.C."/>
            <person name="Nielsen K.L."/>
        </authorList>
    </citation>
    <scope>NUCLEOTIDE SEQUENCE</scope>
    <source>
        <strain evidence="2">IBT 17514</strain>
    </source>
</reference>
<evidence type="ECO:0000313" key="2">
    <source>
        <dbReference type="EMBL" id="KAJ5727439.1"/>
    </source>
</evidence>
<reference evidence="2" key="2">
    <citation type="submission" date="2023-01" db="EMBL/GenBank/DDBJ databases">
        <authorList>
            <person name="Petersen C."/>
        </authorList>
    </citation>
    <scope>NUCLEOTIDE SEQUENCE</scope>
    <source>
        <strain evidence="2">IBT 17514</strain>
    </source>
</reference>
<evidence type="ECO:0008006" key="4">
    <source>
        <dbReference type="Google" id="ProtNLM"/>
    </source>
</evidence>
<evidence type="ECO:0000313" key="3">
    <source>
        <dbReference type="Proteomes" id="UP001215712"/>
    </source>
</evidence>
<dbReference type="Proteomes" id="UP001215712">
    <property type="component" value="Unassembled WGS sequence"/>
</dbReference>
<sequence length="602" mass="67634">MSMRASSAMRLSSWLGSSYHQNCKFNPIRRIAFSVITIGALFLVLYAALPSIYRFRFHLGYSWYDLGYYGLGPSRTYQSLDEQSPLVEISPVDAECDQRYTFLAPRGDSVEHPGPMILDANGELVWMKYNWGTTQDFKVQRYKGKEYLTYWQGDEEDGYGHGSWYMLDSTYNPRYIVSPAGDLDGDLHDLQITVNDTALLLIYEPIPADLTALGGPEHGWLYEGVIQEIDIETGDLLFEWRSSKTYPPEDSFHPLNGRGYERALGYDYFHLNSVDKNDEGNYLISARHTHTVTCIDSTGEVLWTLGGKQNYFTDPSNGPATEIAWQHDARWRGPNRITLFNNAVTDVPFASGVSHGLSLELDVPSRSVKVLTRYDHPQRVMSISQGNLQVLDTGNVLVGWGHTAAFTEFTPGGEVVCNTNFGAAAWFNFGRIVSYRVFKDNWVGTPNTLPDIAVSKDRVFVSWNGATEVAAWVLEGWDGDSLTDMMFVPIGKVNRLGFETEIPLTPDVKSYFRVAAVNSNGEVLGWTEVHSRTSRSLTSLSGNFQAWVVTIIIVFSVGCLLFAIYRAVHRRLGSRKPDIGALYQLIGHNEDGNDREHENLPI</sequence>
<dbReference type="EMBL" id="JAQJAN010000006">
    <property type="protein sequence ID" value="KAJ5727439.1"/>
    <property type="molecule type" value="Genomic_DNA"/>
</dbReference>
<organism evidence="2 3">
    <name type="scientific">Penicillium malachiteum</name>
    <dbReference type="NCBI Taxonomy" id="1324776"/>
    <lineage>
        <taxon>Eukaryota</taxon>
        <taxon>Fungi</taxon>
        <taxon>Dikarya</taxon>
        <taxon>Ascomycota</taxon>
        <taxon>Pezizomycotina</taxon>
        <taxon>Eurotiomycetes</taxon>
        <taxon>Eurotiomycetidae</taxon>
        <taxon>Eurotiales</taxon>
        <taxon>Aspergillaceae</taxon>
        <taxon>Penicillium</taxon>
    </lineage>
</organism>
<keyword evidence="3" id="KW-1185">Reference proteome</keyword>
<dbReference type="InterPro" id="IPR039535">
    <property type="entry name" value="ASST-like"/>
</dbReference>
<protein>
    <recommendedName>
        <fullName evidence="4">Arylsulfotransferase</fullName>
    </recommendedName>
</protein>
<dbReference type="AlphaFoldDB" id="A0AAD6MWE8"/>
<keyword evidence="1" id="KW-0472">Membrane</keyword>
<gene>
    <name evidence="2" type="ORF">N7493_005259</name>
</gene>
<accession>A0AAD6MWE8</accession>
<keyword evidence="1" id="KW-0812">Transmembrane</keyword>
<comment type="caution">
    <text evidence="2">The sequence shown here is derived from an EMBL/GenBank/DDBJ whole genome shotgun (WGS) entry which is preliminary data.</text>
</comment>
<dbReference type="InterPro" id="IPR053143">
    <property type="entry name" value="Arylsulfate_ST"/>
</dbReference>